<dbReference type="AlphaFoldDB" id="A0ABD0QHC9"/>
<protein>
    <submittedName>
        <fullName evidence="2">Uncharacterized protein</fullName>
    </submittedName>
</protein>
<feature type="non-terminal residue" evidence="2">
    <location>
        <position position="1"/>
    </location>
</feature>
<feature type="non-terminal residue" evidence="2">
    <location>
        <position position="93"/>
    </location>
</feature>
<proteinExistence type="predicted"/>
<comment type="caution">
    <text evidence="2">The sequence shown here is derived from an EMBL/GenBank/DDBJ whole genome shotgun (WGS) entry which is preliminary data.</text>
</comment>
<dbReference type="Proteomes" id="UP001529510">
    <property type="component" value="Unassembled WGS sequence"/>
</dbReference>
<evidence type="ECO:0000313" key="3">
    <source>
        <dbReference type="Proteomes" id="UP001529510"/>
    </source>
</evidence>
<accession>A0ABD0QHC9</accession>
<dbReference type="EMBL" id="JAMKFB020000009">
    <property type="protein sequence ID" value="KAL0185376.1"/>
    <property type="molecule type" value="Genomic_DNA"/>
</dbReference>
<organism evidence="2 3">
    <name type="scientific">Cirrhinus mrigala</name>
    <name type="common">Mrigala</name>
    <dbReference type="NCBI Taxonomy" id="683832"/>
    <lineage>
        <taxon>Eukaryota</taxon>
        <taxon>Metazoa</taxon>
        <taxon>Chordata</taxon>
        <taxon>Craniata</taxon>
        <taxon>Vertebrata</taxon>
        <taxon>Euteleostomi</taxon>
        <taxon>Actinopterygii</taxon>
        <taxon>Neopterygii</taxon>
        <taxon>Teleostei</taxon>
        <taxon>Ostariophysi</taxon>
        <taxon>Cypriniformes</taxon>
        <taxon>Cyprinidae</taxon>
        <taxon>Labeoninae</taxon>
        <taxon>Labeonini</taxon>
        <taxon>Cirrhinus</taxon>
    </lineage>
</organism>
<gene>
    <name evidence="2" type="ORF">M9458_021073</name>
</gene>
<evidence type="ECO:0000313" key="2">
    <source>
        <dbReference type="EMBL" id="KAL0185376.1"/>
    </source>
</evidence>
<evidence type="ECO:0000256" key="1">
    <source>
        <dbReference type="SAM" id="MobiDB-lite"/>
    </source>
</evidence>
<keyword evidence="3" id="KW-1185">Reference proteome</keyword>
<reference evidence="2 3" key="1">
    <citation type="submission" date="2024-05" db="EMBL/GenBank/DDBJ databases">
        <title>Genome sequencing and assembly of Indian major carp, Cirrhinus mrigala (Hamilton, 1822).</title>
        <authorList>
            <person name="Mohindra V."/>
            <person name="Chowdhury L.M."/>
            <person name="Lal K."/>
            <person name="Jena J.K."/>
        </authorList>
    </citation>
    <scope>NUCLEOTIDE SEQUENCE [LARGE SCALE GENOMIC DNA]</scope>
    <source>
        <strain evidence="2">CM1030</strain>
        <tissue evidence="2">Blood</tissue>
    </source>
</reference>
<feature type="compositionally biased region" description="Low complexity" evidence="1">
    <location>
        <begin position="47"/>
        <end position="63"/>
    </location>
</feature>
<feature type="region of interest" description="Disordered" evidence="1">
    <location>
        <begin position="31"/>
        <end position="69"/>
    </location>
</feature>
<sequence length="93" mass="10451">LPVSMEEVIDSLNEVNQQLEDFGEVVEDQVDYPLTSSPGQPAEGHVKFSTPSPSKSVTSPSKRSVFHPRKPPYWVKEQKSVMHMLCQQVKALQ</sequence>
<name>A0ABD0QHC9_CIRMR</name>